<protein>
    <submittedName>
        <fullName evidence="1">Uncharacterized protein</fullName>
    </submittedName>
</protein>
<reference evidence="1 2" key="2">
    <citation type="journal article" date="2022" name="Mol. Ecol. Resour.">
        <title>The genomes of chicory, endive, great burdock and yacon provide insights into Asteraceae paleo-polyploidization history and plant inulin production.</title>
        <authorList>
            <person name="Fan W."/>
            <person name="Wang S."/>
            <person name="Wang H."/>
            <person name="Wang A."/>
            <person name="Jiang F."/>
            <person name="Liu H."/>
            <person name="Zhao H."/>
            <person name="Xu D."/>
            <person name="Zhang Y."/>
        </authorList>
    </citation>
    <scope>NUCLEOTIDE SEQUENCE [LARGE SCALE GENOMIC DNA]</scope>
    <source>
        <strain evidence="2">cv. Yunnan</strain>
        <tissue evidence="1">Leaves</tissue>
    </source>
</reference>
<evidence type="ECO:0000313" key="1">
    <source>
        <dbReference type="EMBL" id="KAI3826420.1"/>
    </source>
</evidence>
<comment type="caution">
    <text evidence="1">The sequence shown here is derived from an EMBL/GenBank/DDBJ whole genome shotgun (WGS) entry which is preliminary data.</text>
</comment>
<gene>
    <name evidence="1" type="ORF">L1987_00468</name>
</gene>
<evidence type="ECO:0000313" key="2">
    <source>
        <dbReference type="Proteomes" id="UP001056120"/>
    </source>
</evidence>
<name>A0ACB9K2J7_9ASTR</name>
<sequence length="163" mass="18524">MRTDKTCVEIDHIISYLSRNNTVKKLTLNIGEYRLPLSLFLFDHLTDLYLISCDLDHQPPFNGFYSLTNLFIEFVTTTKSTLLHLLSNCPLLKSLTVNTDDIQGVDDFTVTNLFECFPMVENLSTWLLTIKEVDEDEELHISGILLSSQRASPLVEIVVGKAI</sequence>
<dbReference type="EMBL" id="CM042018">
    <property type="protein sequence ID" value="KAI3826420.1"/>
    <property type="molecule type" value="Genomic_DNA"/>
</dbReference>
<organism evidence="1 2">
    <name type="scientific">Smallanthus sonchifolius</name>
    <dbReference type="NCBI Taxonomy" id="185202"/>
    <lineage>
        <taxon>Eukaryota</taxon>
        <taxon>Viridiplantae</taxon>
        <taxon>Streptophyta</taxon>
        <taxon>Embryophyta</taxon>
        <taxon>Tracheophyta</taxon>
        <taxon>Spermatophyta</taxon>
        <taxon>Magnoliopsida</taxon>
        <taxon>eudicotyledons</taxon>
        <taxon>Gunneridae</taxon>
        <taxon>Pentapetalae</taxon>
        <taxon>asterids</taxon>
        <taxon>campanulids</taxon>
        <taxon>Asterales</taxon>
        <taxon>Asteraceae</taxon>
        <taxon>Asteroideae</taxon>
        <taxon>Heliantheae alliance</taxon>
        <taxon>Millerieae</taxon>
        <taxon>Smallanthus</taxon>
    </lineage>
</organism>
<accession>A0ACB9K2J7</accession>
<reference evidence="2" key="1">
    <citation type="journal article" date="2022" name="Mol. Ecol. Resour.">
        <title>The genomes of chicory, endive, great burdock and yacon provide insights into Asteraceae palaeo-polyploidization history and plant inulin production.</title>
        <authorList>
            <person name="Fan W."/>
            <person name="Wang S."/>
            <person name="Wang H."/>
            <person name="Wang A."/>
            <person name="Jiang F."/>
            <person name="Liu H."/>
            <person name="Zhao H."/>
            <person name="Xu D."/>
            <person name="Zhang Y."/>
        </authorList>
    </citation>
    <scope>NUCLEOTIDE SEQUENCE [LARGE SCALE GENOMIC DNA]</scope>
    <source>
        <strain evidence="2">cv. Yunnan</strain>
    </source>
</reference>
<dbReference type="Proteomes" id="UP001056120">
    <property type="component" value="Linkage Group LG01"/>
</dbReference>
<keyword evidence="2" id="KW-1185">Reference proteome</keyword>
<proteinExistence type="predicted"/>